<dbReference type="InterPro" id="IPR013154">
    <property type="entry name" value="ADH-like_N"/>
</dbReference>
<keyword evidence="3" id="KW-0012">Acyltransferase</keyword>
<keyword evidence="3" id="KW-0808">Transferase</keyword>
<dbReference type="InterPro" id="IPR051603">
    <property type="entry name" value="Zinc-ADH_QOR/CCCR"/>
</dbReference>
<dbReference type="Pfam" id="PF00107">
    <property type="entry name" value="ADH_zinc_N"/>
    <property type="match status" value="1"/>
</dbReference>
<dbReference type="EMBL" id="AP014946">
    <property type="protein sequence ID" value="BAT61587.1"/>
    <property type="molecule type" value="Genomic_DNA"/>
</dbReference>
<organism evidence="3 4">
    <name type="scientific">Variibacter gotjawalensis</name>
    <dbReference type="NCBI Taxonomy" id="1333996"/>
    <lineage>
        <taxon>Bacteria</taxon>
        <taxon>Pseudomonadati</taxon>
        <taxon>Pseudomonadota</taxon>
        <taxon>Alphaproteobacteria</taxon>
        <taxon>Hyphomicrobiales</taxon>
        <taxon>Nitrobacteraceae</taxon>
        <taxon>Variibacter</taxon>
    </lineage>
</organism>
<dbReference type="InterPro" id="IPR011032">
    <property type="entry name" value="GroES-like_sf"/>
</dbReference>
<evidence type="ECO:0000256" key="1">
    <source>
        <dbReference type="ARBA" id="ARBA00022857"/>
    </source>
</evidence>
<dbReference type="RefSeq" id="WP_096358261.1">
    <property type="nucleotide sequence ID" value="NZ_AP014946.1"/>
</dbReference>
<accession>A0A0S3Q0B4</accession>
<evidence type="ECO:0000313" key="4">
    <source>
        <dbReference type="Proteomes" id="UP000236884"/>
    </source>
</evidence>
<dbReference type="KEGG" id="vgo:GJW-30_1_04146"/>
<keyword evidence="4" id="KW-1185">Reference proteome</keyword>
<dbReference type="GO" id="GO:0004315">
    <property type="term" value="F:3-oxoacyl-[acyl-carrier-protein] synthase activity"/>
    <property type="evidence" value="ECO:0007669"/>
    <property type="project" value="UniProtKB-EC"/>
</dbReference>
<sequence>MKAAVVGDKGVEVRDVPAPKPGPEQVLIRVRAAGLNRADLMIAAGHFHGHAGGAGTILGLECAGEVAEVGSGVTGIKVGDRVLCSCAASYAEYAVADMGRVHRIPANNMNFTQAATLPVALQTMHNAVVTAGRLQAGESVLIQGASSGVGLAAMQIAKVMGAKFVVGTSTTAERRKKLTEFGADLAVDSRDPTWANQVLKATDGKGVDLIVDQISGYVANDNMKATKILGRIVNVGRLGGFKGEFDFDLHALRRIDYIGVTFRTRSVEEVREINRRMRADLWQHVEDGKINLPIDRTFPLDKAAEALAHMKANQHLGKIILEV</sequence>
<evidence type="ECO:0000259" key="2">
    <source>
        <dbReference type="SMART" id="SM00829"/>
    </source>
</evidence>
<protein>
    <submittedName>
        <fullName evidence="3">Phthiocerol synthesis polyketide synthase type I PpsC</fullName>
        <ecNumber evidence="3">2.3.1.41</ecNumber>
    </submittedName>
</protein>
<gene>
    <name evidence="3" type="primary">ppsC_3</name>
    <name evidence="3" type="ORF">GJW-30_1_04146</name>
</gene>
<dbReference type="Gene3D" id="3.40.50.720">
    <property type="entry name" value="NAD(P)-binding Rossmann-like Domain"/>
    <property type="match status" value="1"/>
</dbReference>
<reference evidence="3 4" key="1">
    <citation type="submission" date="2015-08" db="EMBL/GenBank/DDBJ databases">
        <title>Investigation of the bacterial diversity of lava forest soil.</title>
        <authorList>
            <person name="Lee J.S."/>
        </authorList>
    </citation>
    <scope>NUCLEOTIDE SEQUENCE [LARGE SCALE GENOMIC DNA]</scope>
    <source>
        <strain evidence="3 4">GJW-30</strain>
    </source>
</reference>
<dbReference type="PANTHER" id="PTHR44154:SF1">
    <property type="entry name" value="QUINONE OXIDOREDUCTASE"/>
    <property type="match status" value="1"/>
</dbReference>
<dbReference type="SUPFAM" id="SSF51735">
    <property type="entry name" value="NAD(P)-binding Rossmann-fold domains"/>
    <property type="match status" value="1"/>
</dbReference>
<keyword evidence="1" id="KW-0521">NADP</keyword>
<dbReference type="SUPFAM" id="SSF50129">
    <property type="entry name" value="GroES-like"/>
    <property type="match status" value="1"/>
</dbReference>
<dbReference type="Pfam" id="PF08240">
    <property type="entry name" value="ADH_N"/>
    <property type="match status" value="1"/>
</dbReference>
<dbReference type="GO" id="GO:0016491">
    <property type="term" value="F:oxidoreductase activity"/>
    <property type="evidence" value="ECO:0007669"/>
    <property type="project" value="InterPro"/>
</dbReference>
<name>A0A0S3Q0B4_9BRAD</name>
<dbReference type="AlphaFoldDB" id="A0A0S3Q0B4"/>
<evidence type="ECO:0000313" key="3">
    <source>
        <dbReference type="EMBL" id="BAT61587.1"/>
    </source>
</evidence>
<dbReference type="SMART" id="SM00829">
    <property type="entry name" value="PKS_ER"/>
    <property type="match status" value="1"/>
</dbReference>
<dbReference type="InterPro" id="IPR020843">
    <property type="entry name" value="ER"/>
</dbReference>
<dbReference type="Gene3D" id="3.90.180.10">
    <property type="entry name" value="Medium-chain alcohol dehydrogenases, catalytic domain"/>
    <property type="match status" value="1"/>
</dbReference>
<dbReference type="InterPro" id="IPR013149">
    <property type="entry name" value="ADH-like_C"/>
</dbReference>
<dbReference type="InterPro" id="IPR036291">
    <property type="entry name" value="NAD(P)-bd_dom_sf"/>
</dbReference>
<proteinExistence type="predicted"/>
<dbReference type="Proteomes" id="UP000236884">
    <property type="component" value="Chromosome"/>
</dbReference>
<feature type="domain" description="Enoyl reductase (ER)" evidence="2">
    <location>
        <begin position="7"/>
        <end position="321"/>
    </location>
</feature>
<dbReference type="OrthoDB" id="9809185at2"/>
<dbReference type="PANTHER" id="PTHR44154">
    <property type="entry name" value="QUINONE OXIDOREDUCTASE"/>
    <property type="match status" value="1"/>
</dbReference>
<dbReference type="EC" id="2.3.1.41" evidence="3"/>